<evidence type="ECO:0000313" key="1">
    <source>
        <dbReference type="EMBL" id="ART31767.1"/>
    </source>
</evidence>
<reference evidence="1" key="1">
    <citation type="submission" date="2017-03" db="EMBL/GenBank/DDBJ databases">
        <title>The mitochondrial genome of the carnivorous plant Utricularia reniformis (Lentibulariaceae): structure, comparative analysis and evolutionary landmarks.</title>
        <authorList>
            <person name="Silva S.R."/>
            <person name="Alvarenga D.O."/>
            <person name="Michael T.P."/>
            <person name="Miranda V.F.O."/>
            <person name="Varani A.M."/>
        </authorList>
    </citation>
    <scope>NUCLEOTIDE SEQUENCE</scope>
</reference>
<protein>
    <submittedName>
        <fullName evidence="1">Uncharacterized protein</fullName>
    </submittedName>
</protein>
<sequence>MSWSFARKDGCKASDPVSPTFMLDVTLELEGEYSSFLQTSP</sequence>
<geneLocation type="mitochondrion" evidence="1"/>
<gene>
    <name evidence="1" type="ORF">AEK19_MT1583</name>
</gene>
<dbReference type="AlphaFoldDB" id="A0A1Y0B2Z9"/>
<name>A0A1Y0B2Z9_9LAMI</name>
<keyword evidence="1" id="KW-0496">Mitochondrion</keyword>
<organism evidence="1">
    <name type="scientific">Utricularia reniformis</name>
    <dbReference type="NCBI Taxonomy" id="192314"/>
    <lineage>
        <taxon>Eukaryota</taxon>
        <taxon>Viridiplantae</taxon>
        <taxon>Streptophyta</taxon>
        <taxon>Embryophyta</taxon>
        <taxon>Tracheophyta</taxon>
        <taxon>Spermatophyta</taxon>
        <taxon>Magnoliopsida</taxon>
        <taxon>eudicotyledons</taxon>
        <taxon>Gunneridae</taxon>
        <taxon>Pentapetalae</taxon>
        <taxon>asterids</taxon>
        <taxon>lamiids</taxon>
        <taxon>Lamiales</taxon>
        <taxon>Lentibulariaceae</taxon>
        <taxon>Utricularia</taxon>
    </lineage>
</organism>
<proteinExistence type="predicted"/>
<accession>A0A1Y0B2Z9</accession>
<dbReference type="EMBL" id="KY774314">
    <property type="protein sequence ID" value="ART31767.1"/>
    <property type="molecule type" value="Genomic_DNA"/>
</dbReference>